<dbReference type="SUPFAM" id="SSF56112">
    <property type="entry name" value="Protein kinase-like (PK-like)"/>
    <property type="match status" value="1"/>
</dbReference>
<keyword evidence="2" id="KW-0472">Membrane</keyword>
<evidence type="ECO:0000313" key="4">
    <source>
        <dbReference type="EMBL" id="KRM03204.1"/>
    </source>
</evidence>
<dbReference type="PATRIC" id="fig|1423749.3.peg.1319"/>
<organism evidence="4 5">
    <name type="scientific">Limosilactobacillus gastricus DSM 16045</name>
    <dbReference type="NCBI Taxonomy" id="1423749"/>
    <lineage>
        <taxon>Bacteria</taxon>
        <taxon>Bacillati</taxon>
        <taxon>Bacillota</taxon>
        <taxon>Bacilli</taxon>
        <taxon>Lactobacillales</taxon>
        <taxon>Lactobacillaceae</taxon>
        <taxon>Limosilactobacillus</taxon>
    </lineage>
</organism>
<keyword evidence="2" id="KW-1133">Transmembrane helix</keyword>
<dbReference type="InterPro" id="IPR011009">
    <property type="entry name" value="Kinase-like_dom_sf"/>
</dbReference>
<dbReference type="PANTHER" id="PTHR10566">
    <property type="entry name" value="CHAPERONE-ACTIVITY OF BC1 COMPLEX CABC1 -RELATED"/>
    <property type="match status" value="1"/>
</dbReference>
<dbReference type="Proteomes" id="UP000051739">
    <property type="component" value="Unassembled WGS sequence"/>
</dbReference>
<dbReference type="CDD" id="cd05121">
    <property type="entry name" value="ABC1_ADCK3-like"/>
    <property type="match status" value="1"/>
</dbReference>
<dbReference type="AlphaFoldDB" id="A0A0R1VHX0"/>
<reference evidence="4 5" key="1">
    <citation type="journal article" date="2015" name="Genome Announc.">
        <title>Expanding the biotechnology potential of lactobacilli through comparative genomics of 213 strains and associated genera.</title>
        <authorList>
            <person name="Sun Z."/>
            <person name="Harris H.M."/>
            <person name="McCann A."/>
            <person name="Guo C."/>
            <person name="Argimon S."/>
            <person name="Zhang W."/>
            <person name="Yang X."/>
            <person name="Jeffery I.B."/>
            <person name="Cooney J.C."/>
            <person name="Kagawa T.F."/>
            <person name="Liu W."/>
            <person name="Song Y."/>
            <person name="Salvetti E."/>
            <person name="Wrobel A."/>
            <person name="Rasinkangas P."/>
            <person name="Parkhill J."/>
            <person name="Rea M.C."/>
            <person name="O'Sullivan O."/>
            <person name="Ritari J."/>
            <person name="Douillard F.P."/>
            <person name="Paul Ross R."/>
            <person name="Yang R."/>
            <person name="Briner A.E."/>
            <person name="Felis G.E."/>
            <person name="de Vos W.M."/>
            <person name="Barrangou R."/>
            <person name="Klaenhammer T.R."/>
            <person name="Caufield P.W."/>
            <person name="Cui Y."/>
            <person name="Zhang H."/>
            <person name="O'Toole P.W."/>
        </authorList>
    </citation>
    <scope>NUCLEOTIDE SEQUENCE [LARGE SCALE GENOMIC DNA]</scope>
    <source>
        <strain evidence="4 5">DSM 16045</strain>
    </source>
</reference>
<gene>
    <name evidence="4" type="ORF">FC60_GL001288</name>
</gene>
<dbReference type="RefSeq" id="WP_056936800.1">
    <property type="nucleotide sequence ID" value="NZ_AZFN01000004.1"/>
</dbReference>
<feature type="domain" description="ABC1 atypical kinase-like" evidence="3">
    <location>
        <begin position="70"/>
        <end position="353"/>
    </location>
</feature>
<evidence type="ECO:0000256" key="1">
    <source>
        <dbReference type="ARBA" id="ARBA00009670"/>
    </source>
</evidence>
<proteinExistence type="inferred from homology"/>
<name>A0A0R1VHX0_9LACO</name>
<evidence type="ECO:0000259" key="3">
    <source>
        <dbReference type="Pfam" id="PF03109"/>
    </source>
</evidence>
<dbReference type="PANTHER" id="PTHR10566:SF113">
    <property type="entry name" value="PROTEIN ACTIVITY OF BC1 COMPLEX KINASE 7, CHLOROPLASTIC"/>
    <property type="match status" value="1"/>
</dbReference>
<dbReference type="EMBL" id="AZFN01000004">
    <property type="protein sequence ID" value="KRM03204.1"/>
    <property type="molecule type" value="Genomic_DNA"/>
</dbReference>
<keyword evidence="2" id="KW-0812">Transmembrane</keyword>
<feature type="transmembrane region" description="Helical" evidence="2">
    <location>
        <begin position="545"/>
        <end position="564"/>
    </location>
</feature>
<keyword evidence="5" id="KW-1185">Reference proteome</keyword>
<dbReference type="Pfam" id="PF03109">
    <property type="entry name" value="ABC1"/>
    <property type="match status" value="1"/>
</dbReference>
<evidence type="ECO:0000313" key="5">
    <source>
        <dbReference type="Proteomes" id="UP000051739"/>
    </source>
</evidence>
<accession>A0A0R1VHX0</accession>
<feature type="transmembrane region" description="Helical" evidence="2">
    <location>
        <begin position="514"/>
        <end position="533"/>
    </location>
</feature>
<comment type="similarity">
    <text evidence="1">Belongs to the protein kinase superfamily. ADCK protein kinase family.</text>
</comment>
<protein>
    <submittedName>
        <fullName evidence="4">2-octaprenylphenol hydroxylase</fullName>
    </submittedName>
</protein>
<evidence type="ECO:0000256" key="2">
    <source>
        <dbReference type="SAM" id="Phobius"/>
    </source>
</evidence>
<dbReference type="InterPro" id="IPR050154">
    <property type="entry name" value="UbiB_kinase"/>
</dbReference>
<dbReference type="InterPro" id="IPR004147">
    <property type="entry name" value="ABC1_dom"/>
</dbReference>
<comment type="caution">
    <text evidence="4">The sequence shown here is derived from an EMBL/GenBank/DDBJ whole genome shotgun (WGS) entry which is preliminary data.</text>
</comment>
<sequence length="569" mass="64214">MTTISGKKRLLQITSILKKYSFISNFYRQTNPDQIRLALEELGPTFIKLGQILSTRPDLVSPALINELQQLQDKVKADDYEVIAQIYEDQTGQTIAENFASFEETAFASASIGQCHHATLLDGTPVVVKIQHPDVSTLVQVDLNLFRRAVKMLKYVPNDGKSVVDLPQVFDQLSTSLMNEIDTLHEVKNGERFYDLNNGQGVFVVPKVYSNESSAKILVNQAMTGESIKQLFASEEHPLSMDEQARNTAIGHQLVENFIKQVFTDHFFHADPHPGNILYRPVTSSDQPNVSIDTKTKTFNHLEFEYQKASELPPFRLVYLDFGMMGTLSNELADGIANIIIALVQKDIYKISQAVLVVCNRTGQVDEQQFNQQFGIFIRPYLNQGLGDIDFGTMVFEITRLCQTNHLQMKPEVTMLMKAFATLEGTVAKLDPTISMMAVARPFAKKYLKEHFNWRESLGDASLAMYSSLESLSKLPNQVNRLMTNLASGEQQFNFHYQGQDKVLKSLHKMVNQLATVIVIAAVIMGSSIMVVGSTDHPFIHDFGIWAYVIAIILVVIMMISWLWKSWRK</sequence>